<reference evidence="1" key="1">
    <citation type="submission" date="2010-02" db="EMBL/GenBank/DDBJ databases">
        <title>Sequencing and annotation of the Blastocystis hominis genome.</title>
        <authorList>
            <person name="Wincker P."/>
        </authorList>
    </citation>
    <scope>NUCLEOTIDE SEQUENCE</scope>
    <source>
        <strain evidence="1">Singapore isolate B</strain>
    </source>
</reference>
<name>D8M403_BLAHO</name>
<dbReference type="Proteomes" id="UP000008312">
    <property type="component" value="Unassembled WGS sequence"/>
</dbReference>
<gene>
    <name evidence="1" type="ORF">GSBLH_T00002383001</name>
</gene>
<proteinExistence type="predicted"/>
<protein>
    <submittedName>
        <fullName evidence="1">Uncharacterized protein</fullName>
    </submittedName>
</protein>
<dbReference type="EMBL" id="FN668651">
    <property type="protein sequence ID" value="CBK22792.2"/>
    <property type="molecule type" value="Genomic_DNA"/>
</dbReference>
<dbReference type="AlphaFoldDB" id="D8M403"/>
<dbReference type="InParanoid" id="D8M403"/>
<keyword evidence="2" id="KW-1185">Reference proteome</keyword>
<dbReference type="RefSeq" id="XP_012896840.1">
    <property type="nucleotide sequence ID" value="XM_013041386.1"/>
</dbReference>
<evidence type="ECO:0000313" key="2">
    <source>
        <dbReference type="Proteomes" id="UP000008312"/>
    </source>
</evidence>
<dbReference type="GeneID" id="24919557"/>
<evidence type="ECO:0000313" key="1">
    <source>
        <dbReference type="EMBL" id="CBK22792.2"/>
    </source>
</evidence>
<organism evidence="1">
    <name type="scientific">Blastocystis hominis</name>
    <dbReference type="NCBI Taxonomy" id="12968"/>
    <lineage>
        <taxon>Eukaryota</taxon>
        <taxon>Sar</taxon>
        <taxon>Stramenopiles</taxon>
        <taxon>Bigyra</taxon>
        <taxon>Opalozoa</taxon>
        <taxon>Opalinata</taxon>
        <taxon>Blastocystidae</taxon>
        <taxon>Blastocystis</taxon>
    </lineage>
</organism>
<sequence>MHYSILIQDSPINGTFDSINPYKFRNPFITSMTVLFKPNQVMFNIVDSINVVTNTNGEEVTISPGYYTLSEIIAILNTMINTTFSISTMATSYECIWIQSPYSIDSTRYI</sequence>
<accession>D8M403</accession>